<protein>
    <submittedName>
        <fullName evidence="2">Uncharacterized protein</fullName>
    </submittedName>
</protein>
<gene>
    <name evidence="2" type="ORF">AB2B41_04870</name>
</gene>
<reference evidence="2 3" key="1">
    <citation type="submission" date="2024-07" db="EMBL/GenBank/DDBJ databases">
        <title>Marimonas sp.nov., isolated from tidal-flat sediment.</title>
        <authorList>
            <person name="Jayan J.N."/>
            <person name="Lee S.S."/>
        </authorList>
    </citation>
    <scope>NUCLEOTIDE SEQUENCE [LARGE SCALE GENOMIC DNA]</scope>
    <source>
        <strain evidence="2 3">MJW-29</strain>
    </source>
</reference>
<organism evidence="2 3">
    <name type="scientific">Sulfitobacter sediminis</name>
    <dbReference type="NCBI Taxonomy" id="3234186"/>
    <lineage>
        <taxon>Bacteria</taxon>
        <taxon>Pseudomonadati</taxon>
        <taxon>Pseudomonadota</taxon>
        <taxon>Alphaproteobacteria</taxon>
        <taxon>Rhodobacterales</taxon>
        <taxon>Roseobacteraceae</taxon>
        <taxon>Sulfitobacter</taxon>
    </lineage>
</organism>
<dbReference type="Proteomes" id="UP001556098">
    <property type="component" value="Unassembled WGS sequence"/>
</dbReference>
<proteinExistence type="predicted"/>
<accession>A0ABV3RIY8</accession>
<sequence>MRNATALVLSLLPGVALACGTPVCLVNPESLSLPEVITFEDVSSGSGPGRNVDGILPLPGATFGERFAGQTTLARGAHDEIAGTAFSPLTMLPGAAGQNLSVVHFYGQTVLNGYGAAGFPRREGQGEGAIAVLFDTDQSAFAFDLRGGEEGAAYVTFYRRDGSELGQVPVEPTGEFAVGFLRATGADDIAGFIITNTDPQGLAIDTLRFGKPPDLS</sequence>
<keyword evidence="1" id="KW-0732">Signal</keyword>
<dbReference type="PROSITE" id="PS51257">
    <property type="entry name" value="PROKAR_LIPOPROTEIN"/>
    <property type="match status" value="1"/>
</dbReference>
<feature type="chain" id="PRO_5045493954" evidence="1">
    <location>
        <begin position="19"/>
        <end position="216"/>
    </location>
</feature>
<name>A0ABV3RIY8_9RHOB</name>
<evidence type="ECO:0000313" key="3">
    <source>
        <dbReference type="Proteomes" id="UP001556098"/>
    </source>
</evidence>
<keyword evidence="3" id="KW-1185">Reference proteome</keyword>
<dbReference type="EMBL" id="JBFNXX010000003">
    <property type="protein sequence ID" value="MEW9918921.1"/>
    <property type="molecule type" value="Genomic_DNA"/>
</dbReference>
<evidence type="ECO:0000256" key="1">
    <source>
        <dbReference type="SAM" id="SignalP"/>
    </source>
</evidence>
<evidence type="ECO:0000313" key="2">
    <source>
        <dbReference type="EMBL" id="MEW9918921.1"/>
    </source>
</evidence>
<feature type="signal peptide" evidence="1">
    <location>
        <begin position="1"/>
        <end position="18"/>
    </location>
</feature>
<dbReference type="RefSeq" id="WP_367876625.1">
    <property type="nucleotide sequence ID" value="NZ_JBFNXX010000003.1"/>
</dbReference>
<comment type="caution">
    <text evidence="2">The sequence shown here is derived from an EMBL/GenBank/DDBJ whole genome shotgun (WGS) entry which is preliminary data.</text>
</comment>